<keyword evidence="1" id="KW-0472">Membrane</keyword>
<dbReference type="Proteomes" id="UP000622017">
    <property type="component" value="Unassembled WGS sequence"/>
</dbReference>
<evidence type="ECO:0000256" key="1">
    <source>
        <dbReference type="SAM" id="Phobius"/>
    </source>
</evidence>
<organism evidence="2 3">
    <name type="scientific">Hymenobacter citatus</name>
    <dbReference type="NCBI Taxonomy" id="2763506"/>
    <lineage>
        <taxon>Bacteria</taxon>
        <taxon>Pseudomonadati</taxon>
        <taxon>Bacteroidota</taxon>
        <taxon>Cytophagia</taxon>
        <taxon>Cytophagales</taxon>
        <taxon>Hymenobacteraceae</taxon>
        <taxon>Hymenobacter</taxon>
    </lineage>
</organism>
<accession>A0ABR7MQ89</accession>
<proteinExistence type="predicted"/>
<protein>
    <submittedName>
        <fullName evidence="2">YmiA family putative membrane protein</fullName>
    </submittedName>
</protein>
<feature type="transmembrane region" description="Helical" evidence="1">
    <location>
        <begin position="12"/>
        <end position="34"/>
    </location>
</feature>
<keyword evidence="1" id="KW-1133">Transmembrane helix</keyword>
<sequence length="37" mass="4229">MFKIPKDPELPAWVFLALRLGSMLLVAVVAWLVWKCS</sequence>
<comment type="caution">
    <text evidence="2">The sequence shown here is derived from an EMBL/GenBank/DDBJ whole genome shotgun (WGS) entry which is preliminary data.</text>
</comment>
<keyword evidence="1" id="KW-0812">Transmembrane</keyword>
<reference evidence="2 3" key="1">
    <citation type="submission" date="2020-08" db="EMBL/GenBank/DDBJ databases">
        <title>Hymenobacter sp.</title>
        <authorList>
            <person name="Kim M.K."/>
        </authorList>
    </citation>
    <scope>NUCLEOTIDE SEQUENCE [LARGE SCALE GENOMIC DNA]</scope>
    <source>
        <strain evidence="2 3">BT507</strain>
    </source>
</reference>
<evidence type="ECO:0000313" key="2">
    <source>
        <dbReference type="EMBL" id="MBC6613249.1"/>
    </source>
</evidence>
<dbReference type="EMBL" id="JACSCY010000026">
    <property type="protein sequence ID" value="MBC6613249.1"/>
    <property type="molecule type" value="Genomic_DNA"/>
</dbReference>
<gene>
    <name evidence="2" type="ORF">H8B15_20170</name>
</gene>
<evidence type="ECO:0000313" key="3">
    <source>
        <dbReference type="Proteomes" id="UP000622017"/>
    </source>
</evidence>
<keyword evidence="3" id="KW-1185">Reference proteome</keyword>
<name>A0ABR7MQ89_9BACT</name>